<evidence type="ECO:0000256" key="5">
    <source>
        <dbReference type="ARBA" id="ARBA00022857"/>
    </source>
</evidence>
<dbReference type="GO" id="GO:0017150">
    <property type="term" value="F:tRNA dihydrouridine synthase activity"/>
    <property type="evidence" value="ECO:0007669"/>
    <property type="project" value="UniProtKB-UniRule"/>
</dbReference>
<dbReference type="InterPro" id="IPR018517">
    <property type="entry name" value="tRNA_hU_synthase_CS"/>
</dbReference>
<evidence type="ECO:0000256" key="15">
    <source>
        <dbReference type="SAM" id="MobiDB-lite"/>
    </source>
</evidence>
<keyword evidence="13 14" id="KW-0862">Zinc</keyword>
<dbReference type="EC" id="1.3.1.-" evidence="14"/>
<name>A0AAD2G527_9STRA</name>
<keyword evidence="3 14" id="KW-0288">FMN</keyword>
<keyword evidence="4 14" id="KW-0819">tRNA processing</keyword>
<dbReference type="InterPro" id="IPR035587">
    <property type="entry name" value="DUS-like_FMN-bd"/>
</dbReference>
<feature type="region of interest" description="Disordered" evidence="15">
    <location>
        <begin position="1"/>
        <end position="30"/>
    </location>
</feature>
<dbReference type="AlphaFoldDB" id="A0AAD2G527"/>
<dbReference type="PANTHER" id="PTHR11082">
    <property type="entry name" value="TRNA-DIHYDROURIDINE SYNTHASE"/>
    <property type="match status" value="1"/>
</dbReference>
<reference evidence="17" key="1">
    <citation type="submission" date="2023-08" db="EMBL/GenBank/DDBJ databases">
        <authorList>
            <person name="Audoor S."/>
            <person name="Bilcke G."/>
        </authorList>
    </citation>
    <scope>NUCLEOTIDE SEQUENCE</scope>
</reference>
<keyword evidence="2 14" id="KW-0285">Flavoprotein</keyword>
<dbReference type="Proteomes" id="UP001295423">
    <property type="component" value="Unassembled WGS sequence"/>
</dbReference>
<comment type="cofactor">
    <cofactor evidence="1 14">
        <name>FMN</name>
        <dbReference type="ChEBI" id="CHEBI:58210"/>
    </cofactor>
</comment>
<keyword evidence="13 14" id="KW-0863">Zinc-finger</keyword>
<accession>A0AAD2G527</accession>
<dbReference type="InterPro" id="IPR013785">
    <property type="entry name" value="Aldolase_TIM"/>
</dbReference>
<feature type="zinc finger region" description="C3H1-type" evidence="13">
    <location>
        <begin position="516"/>
        <end position="544"/>
    </location>
</feature>
<evidence type="ECO:0000256" key="10">
    <source>
        <dbReference type="ARBA" id="ARBA00047652"/>
    </source>
</evidence>
<gene>
    <name evidence="17" type="ORF">CYCCA115_LOCUS19925</name>
</gene>
<evidence type="ECO:0000256" key="14">
    <source>
        <dbReference type="RuleBase" id="RU291113"/>
    </source>
</evidence>
<feature type="compositionally biased region" description="Basic and acidic residues" evidence="15">
    <location>
        <begin position="1"/>
        <end position="19"/>
    </location>
</feature>
<evidence type="ECO:0000256" key="2">
    <source>
        <dbReference type="ARBA" id="ARBA00022630"/>
    </source>
</evidence>
<evidence type="ECO:0000256" key="3">
    <source>
        <dbReference type="ARBA" id="ARBA00022643"/>
    </source>
</evidence>
<dbReference type="GO" id="GO:0050660">
    <property type="term" value="F:flavin adenine dinucleotide binding"/>
    <property type="evidence" value="ECO:0007669"/>
    <property type="project" value="UniProtKB-UniRule"/>
</dbReference>
<evidence type="ECO:0000256" key="7">
    <source>
        <dbReference type="ARBA" id="ARBA00023027"/>
    </source>
</evidence>
<keyword evidence="7" id="KW-0520">NAD</keyword>
<comment type="catalytic activity">
    <reaction evidence="12">
        <text>5,6-dihydrouridine(17) in tRNA + NADP(+) = uridine(17) in tRNA + NADPH + H(+)</text>
        <dbReference type="Rhea" id="RHEA:53368"/>
        <dbReference type="Rhea" id="RHEA-COMP:13541"/>
        <dbReference type="Rhea" id="RHEA-COMP:13542"/>
        <dbReference type="ChEBI" id="CHEBI:15378"/>
        <dbReference type="ChEBI" id="CHEBI:57783"/>
        <dbReference type="ChEBI" id="CHEBI:58349"/>
        <dbReference type="ChEBI" id="CHEBI:65315"/>
        <dbReference type="ChEBI" id="CHEBI:74443"/>
        <dbReference type="EC" id="1.3.1.88"/>
    </reaction>
    <physiologicalReaction direction="right-to-left" evidence="12">
        <dbReference type="Rhea" id="RHEA:53370"/>
    </physiologicalReaction>
</comment>
<feature type="compositionally biased region" description="Polar residues" evidence="15">
    <location>
        <begin position="21"/>
        <end position="30"/>
    </location>
</feature>
<keyword evidence="18" id="KW-1185">Reference proteome</keyword>
<dbReference type="PROSITE" id="PS01136">
    <property type="entry name" value="UPF0034"/>
    <property type="match status" value="1"/>
</dbReference>
<dbReference type="InterPro" id="IPR000571">
    <property type="entry name" value="Znf_CCCH"/>
</dbReference>
<comment type="catalytic activity">
    <reaction evidence="11">
        <text>5,6-dihydrouridine(16) in tRNA + NAD(+) = uridine(16) in tRNA + NADH + H(+)</text>
        <dbReference type="Rhea" id="RHEA:53380"/>
        <dbReference type="Rhea" id="RHEA-COMP:13543"/>
        <dbReference type="Rhea" id="RHEA-COMP:13544"/>
        <dbReference type="ChEBI" id="CHEBI:15378"/>
        <dbReference type="ChEBI" id="CHEBI:57540"/>
        <dbReference type="ChEBI" id="CHEBI:57945"/>
        <dbReference type="ChEBI" id="CHEBI:65315"/>
        <dbReference type="ChEBI" id="CHEBI:74443"/>
        <dbReference type="EC" id="1.3.1.88"/>
    </reaction>
    <physiologicalReaction direction="right-to-left" evidence="11">
        <dbReference type="Rhea" id="RHEA:53382"/>
    </physiologicalReaction>
</comment>
<comment type="similarity">
    <text evidence="14">Belongs to the dus family. Dus3 subfamily.</text>
</comment>
<comment type="caution">
    <text evidence="17">The sequence shown here is derived from an EMBL/GenBank/DDBJ whole genome shotgun (WGS) entry which is preliminary data.</text>
</comment>
<keyword evidence="13 14" id="KW-0479">Metal-binding</keyword>
<dbReference type="CDD" id="cd02801">
    <property type="entry name" value="DUS_like_FMN"/>
    <property type="match status" value="1"/>
</dbReference>
<evidence type="ECO:0000313" key="18">
    <source>
        <dbReference type="Proteomes" id="UP001295423"/>
    </source>
</evidence>
<dbReference type="GO" id="GO:0008270">
    <property type="term" value="F:zinc ion binding"/>
    <property type="evidence" value="ECO:0007669"/>
    <property type="project" value="UniProtKB-KW"/>
</dbReference>
<evidence type="ECO:0000256" key="12">
    <source>
        <dbReference type="ARBA" id="ARBA00049467"/>
    </source>
</evidence>
<dbReference type="Gene3D" id="3.20.20.70">
    <property type="entry name" value="Aldolase class I"/>
    <property type="match status" value="1"/>
</dbReference>
<proteinExistence type="inferred from homology"/>
<dbReference type="PROSITE" id="PS50103">
    <property type="entry name" value="ZF_C3H1"/>
    <property type="match status" value="1"/>
</dbReference>
<evidence type="ECO:0000256" key="6">
    <source>
        <dbReference type="ARBA" id="ARBA00023002"/>
    </source>
</evidence>
<comment type="similarity">
    <text evidence="8">Belongs to the Dus family. Dus1 subfamily.</text>
</comment>
<evidence type="ECO:0000259" key="16">
    <source>
        <dbReference type="PROSITE" id="PS50103"/>
    </source>
</evidence>
<sequence length="558" mass="62577">MVSKRKLDAVEGTKAEKKSKQSPSTVSNDSSNKISFDHKYIVAPMVGASELPFRLLCRKYGAQLVYTPMMIAEQFASSKEYRKSEFQTCSFDRPLVCHFAANDPKSFAKAAKKAEPYCDAIDLNLGCPQRTAYVGHFGSYLLDSKDRELVISIVQAGAAAVNIPIFVKIRLLDTFDETAELCRQLYEAGASLIAIHARFRANFQRKGPGARDGPALLDQVKQLKEMFPDKVVITNGNTITYDDVEKNLEETNADGIMSAEGILDNPALYLGRLGDREQADTSVEVKGGSVYNAWPEVEKQTLVQKLRTIRKLQTKAVAGKELSAKELKKLAKASKVQSKIQKINDKIVQATGPLAYSTSKLGDLYAKSDDKVNLALEYLQIVHQYPATLRTVIFHTRRILKTELTSYQLMEECLACKSMDQVEALVLRIQGYQKDPASFQYDVEKAKKEKEALARKKAEEGRRKNYEARMIRKAKREGKKDLEFYLRQGASVPTLETVQELKSLTKEGQMKLWKEREHSQHCLAFHLTGECPRGRGCAFLHVASKTDTTFNETDEVAG</sequence>
<organism evidence="17 18">
    <name type="scientific">Cylindrotheca closterium</name>
    <dbReference type="NCBI Taxonomy" id="2856"/>
    <lineage>
        <taxon>Eukaryota</taxon>
        <taxon>Sar</taxon>
        <taxon>Stramenopiles</taxon>
        <taxon>Ochrophyta</taxon>
        <taxon>Bacillariophyta</taxon>
        <taxon>Bacillariophyceae</taxon>
        <taxon>Bacillariophycidae</taxon>
        <taxon>Bacillariales</taxon>
        <taxon>Bacillariaceae</taxon>
        <taxon>Cylindrotheca</taxon>
    </lineage>
</organism>
<evidence type="ECO:0000256" key="1">
    <source>
        <dbReference type="ARBA" id="ARBA00001917"/>
    </source>
</evidence>
<keyword evidence="5" id="KW-0521">NADP</keyword>
<protein>
    <recommendedName>
        <fullName evidence="14">tRNA-dihydrouridine(47) synthase [NAD(P)(+)]</fullName>
        <ecNumber evidence="14">1.3.1.-</ecNumber>
    </recommendedName>
    <alternativeName>
        <fullName evidence="14">tRNA-dihydrouridine synthase 3</fullName>
    </alternativeName>
</protein>
<dbReference type="SUPFAM" id="SSF51395">
    <property type="entry name" value="FMN-linked oxidoreductases"/>
    <property type="match status" value="1"/>
</dbReference>
<evidence type="ECO:0000256" key="11">
    <source>
        <dbReference type="ARBA" id="ARBA00048934"/>
    </source>
</evidence>
<evidence type="ECO:0000313" key="17">
    <source>
        <dbReference type="EMBL" id="CAJ1962933.1"/>
    </source>
</evidence>
<comment type="catalytic activity">
    <reaction evidence="10">
        <text>5,6-dihydrouridine(16) in tRNA + NADP(+) = uridine(16) in tRNA + NADPH + H(+)</text>
        <dbReference type="Rhea" id="RHEA:53376"/>
        <dbReference type="Rhea" id="RHEA-COMP:13543"/>
        <dbReference type="Rhea" id="RHEA-COMP:13544"/>
        <dbReference type="ChEBI" id="CHEBI:15378"/>
        <dbReference type="ChEBI" id="CHEBI:57783"/>
        <dbReference type="ChEBI" id="CHEBI:58349"/>
        <dbReference type="ChEBI" id="CHEBI:65315"/>
        <dbReference type="ChEBI" id="CHEBI:74443"/>
        <dbReference type="EC" id="1.3.1.88"/>
    </reaction>
    <physiologicalReaction direction="right-to-left" evidence="10">
        <dbReference type="Rhea" id="RHEA:53378"/>
    </physiologicalReaction>
</comment>
<comment type="catalytic activity">
    <reaction evidence="9">
        <text>5,6-dihydrouridine(17) in tRNA + NAD(+) = uridine(17) in tRNA + NADH + H(+)</text>
        <dbReference type="Rhea" id="RHEA:53372"/>
        <dbReference type="Rhea" id="RHEA-COMP:13541"/>
        <dbReference type="Rhea" id="RHEA-COMP:13542"/>
        <dbReference type="ChEBI" id="CHEBI:15378"/>
        <dbReference type="ChEBI" id="CHEBI:57540"/>
        <dbReference type="ChEBI" id="CHEBI:57945"/>
        <dbReference type="ChEBI" id="CHEBI:65315"/>
        <dbReference type="ChEBI" id="CHEBI:74443"/>
        <dbReference type="EC" id="1.3.1.88"/>
    </reaction>
    <physiologicalReaction direction="right-to-left" evidence="9">
        <dbReference type="Rhea" id="RHEA:53374"/>
    </physiologicalReaction>
</comment>
<dbReference type="PANTHER" id="PTHR11082:SF5">
    <property type="entry name" value="TRNA-DIHYDROURIDINE(16_17) SYNTHASE [NAD(P)(+)]-LIKE"/>
    <property type="match status" value="1"/>
</dbReference>
<evidence type="ECO:0000256" key="13">
    <source>
        <dbReference type="PROSITE-ProRule" id="PRU00723"/>
    </source>
</evidence>
<dbReference type="EMBL" id="CAKOGP040002125">
    <property type="protein sequence ID" value="CAJ1962933.1"/>
    <property type="molecule type" value="Genomic_DNA"/>
</dbReference>
<evidence type="ECO:0000256" key="9">
    <source>
        <dbReference type="ARBA" id="ARBA00047287"/>
    </source>
</evidence>
<feature type="domain" description="C3H1-type" evidence="16">
    <location>
        <begin position="516"/>
        <end position="544"/>
    </location>
</feature>
<evidence type="ECO:0000256" key="4">
    <source>
        <dbReference type="ARBA" id="ARBA00022694"/>
    </source>
</evidence>
<keyword evidence="6 14" id="KW-0560">Oxidoreductase</keyword>
<dbReference type="Pfam" id="PF01207">
    <property type="entry name" value="Dus"/>
    <property type="match status" value="1"/>
</dbReference>
<evidence type="ECO:0000256" key="8">
    <source>
        <dbReference type="ARBA" id="ARBA00038313"/>
    </source>
</evidence>